<dbReference type="InterPro" id="IPR032675">
    <property type="entry name" value="LRR_dom_sf"/>
</dbReference>
<gene>
    <name evidence="2" type="ORF">Mp_6g09900</name>
</gene>
<evidence type="ECO:0008006" key="4">
    <source>
        <dbReference type="Google" id="ProtNLM"/>
    </source>
</evidence>
<dbReference type="Gene3D" id="3.40.50.300">
    <property type="entry name" value="P-loop containing nucleotide triphosphate hydrolases"/>
    <property type="match status" value="1"/>
</dbReference>
<dbReference type="Proteomes" id="UP001162541">
    <property type="component" value="Chromosome 6"/>
</dbReference>
<evidence type="ECO:0000313" key="3">
    <source>
        <dbReference type="Proteomes" id="UP001162541"/>
    </source>
</evidence>
<dbReference type="Pfam" id="PF08477">
    <property type="entry name" value="Roc"/>
    <property type="match status" value="1"/>
</dbReference>
<feature type="compositionally biased region" description="Polar residues" evidence="1">
    <location>
        <begin position="1223"/>
        <end position="1233"/>
    </location>
</feature>
<evidence type="ECO:0000313" key="2">
    <source>
        <dbReference type="EMBL" id="BBN14227.1"/>
    </source>
</evidence>
<sequence length="1489" mass="170639">MEGAGASIVSDAAQVATGEMDSAEEEPEESSGSSSEESSGFSSEESSEEVEDFIRRLEGKGKPITQLKYGSFWTRLGPRSQMRLRVLKAIGNCNTLEYLDVASICGGHISTLTASEWDVVLSGFRCSNVLRVIRISALKWSSDEEVERLCLELGRILNTSTVAELEISFCRLSARCFLNLASEMRGTSESKLQQLVLHNVAWTDSSAWKHVAAIINSATRLETLSLGNSYFYMPKWDMDEEFVRTISEAINQRSSLKKLTLSGGKRSGASDLLRKVFTNGNRSQHDDDGNRSIEHLEMCDMAVLGNCVRDIFICKELRLKKVTFEAIEMTREEWRVVGESIRVNTTVKTIEMLNLRFWEDLEDVACAASSDDKDPIMEVSLQTLWSHRHWVDALAPLNFVGKVLRGEIKSIKSLEYVEIMKRFSDTDNFQERLESIFPMNRTSDSSVLKSLSLPAQSLENFHEEQMLWKQLFLFLRGNTTLTHLTLADSWGLEWPPQEPASEELFRDLMSLLQVNLSLQEIDVSKTSWAEYGKAAQIQEALQQNKKRAEYMSVFREAKLEFGHARAGRLFLCGSPRAGKTQLRRTFMKIVQNRSWLWDKLKWRTRGIEVEFFKTNDESQISIWDLGGQGIFRTLQNVLFSPTSNFCVFIFVYSPFPEKEDSCLEAELEEWLSFISSSTSVTGHNRPQVLVVISHKDKTKFTSLEWACSIVNNLTKRFAKFVDLHPIQEIFYVDARKKEQVIFLKDHIFETFKKMLSEKSPLVPQLCSELSSRLVTKTKENRSFPLWSSKEFNEFCAPSLKKFIPISLPHTDDHSRILKSIISYLNDVGSIVSIPNLDYIVVDPNWLTNTLLGELVALGQNFHARRSRSSRKRISRYLYKSPDGFVTESVFARLIEEFLGKQPHGARGVDRELIENILINLDLCFKLEDSSQYFIPSFIPEHPSKEEQKHQERAHVMPMAWETLDENPKFVGIRVQCQDARTMSLTAAFFPCFQMFMRRKLISEMHVSKETVTCSRNYLQLFLDGHEIYVEQETSHKYLDVRMLCSKYKSREESLKYLMKNVVQELISFCASPKGCPGVALVLGVIQTICVEKRIPTHLRGAILIEDLKSDFIHSIEEKLEGILLDISHLEKEDEFFNYEHPWPLIEGHTTQRTFERARELLGESNVEAVVEAVRNMIRQKRMQQLESLGQGLDCVNNDLVHSHAEDENMDSKSNFPDMKDNNRPSSRCSSRESTIVEDRSTQLIMSKIDQVEGNLVQRMDEGLRSVVSGVRQLENKVGQIITLQQELQSTLNDFNSKVDSMIQYSESLKQARTPKRPYVTNDVGVLYKLSAGLHFGTTVRLHLMCESITEPEFHMVKDQEGLKIRLDWEDCKWIRKTVEIMYKVIYYAAKAGLAKTIQLGQAIPDWADLTSDIVKLVSISNEDRRAVLKGGEKELQEAWLRIQQTLAPHLQNRYSELFKLYQVKYDKAGHAWVCEKCMKNGLRSGVLTY</sequence>
<dbReference type="PANTHER" id="PTHR47679">
    <property type="entry name" value="PROTEIN TORNADO 1"/>
    <property type="match status" value="1"/>
</dbReference>
<dbReference type="SUPFAM" id="SSF52540">
    <property type="entry name" value="P-loop containing nucleoside triphosphate hydrolases"/>
    <property type="match status" value="1"/>
</dbReference>
<feature type="compositionally biased region" description="Low complexity" evidence="1">
    <location>
        <begin position="30"/>
        <end position="44"/>
    </location>
</feature>
<evidence type="ECO:0000256" key="1">
    <source>
        <dbReference type="SAM" id="MobiDB-lite"/>
    </source>
</evidence>
<dbReference type="SUPFAM" id="SSF52047">
    <property type="entry name" value="RNI-like"/>
    <property type="match status" value="1"/>
</dbReference>
<dbReference type="InterPro" id="IPR027417">
    <property type="entry name" value="P-loop_NTPase"/>
</dbReference>
<protein>
    <recommendedName>
        <fullName evidence="4">C-terminal of Roc (COR) domain-containing protein</fullName>
    </recommendedName>
</protein>
<accession>A0AAF6BQE3</accession>
<dbReference type="EMBL" id="AP019871">
    <property type="protein sequence ID" value="BBN14227.1"/>
    <property type="molecule type" value="Genomic_DNA"/>
</dbReference>
<feature type="region of interest" description="Disordered" evidence="1">
    <location>
        <begin position="1205"/>
        <end position="1234"/>
    </location>
</feature>
<dbReference type="PANTHER" id="PTHR47679:SF1">
    <property type="entry name" value="PROTEIN TORNADO 1"/>
    <property type="match status" value="1"/>
</dbReference>
<proteinExistence type="predicted"/>
<reference evidence="3" key="1">
    <citation type="journal article" date="2020" name="Curr. Biol.">
        <title>Chromatin organization in early land plants reveals an ancestral association between H3K27me3, transposons, and constitutive heterochromatin.</title>
        <authorList>
            <person name="Montgomery S.A."/>
            <person name="Tanizawa Y."/>
            <person name="Galik B."/>
            <person name="Wang N."/>
            <person name="Ito T."/>
            <person name="Mochizuki T."/>
            <person name="Akimcheva S."/>
            <person name="Bowman J.L."/>
            <person name="Cognat V."/>
            <person name="Marechal-Drouard L."/>
            <person name="Ekker H."/>
            <person name="Hong S.F."/>
            <person name="Kohchi T."/>
            <person name="Lin S.S."/>
            <person name="Liu L.D."/>
            <person name="Nakamura Y."/>
            <person name="Valeeva L.R."/>
            <person name="Shakirov E.V."/>
            <person name="Shippen D.E."/>
            <person name="Wei W.L."/>
            <person name="Yagura M."/>
            <person name="Yamaoka S."/>
            <person name="Yamato K.T."/>
            <person name="Liu C."/>
            <person name="Berger F."/>
        </authorList>
    </citation>
    <scope>NUCLEOTIDE SEQUENCE [LARGE SCALE GENOMIC DNA]</scope>
    <source>
        <strain evidence="3">Tak-1</strain>
    </source>
</reference>
<name>A0AAF6BQE3_MARPO</name>
<dbReference type="Gene3D" id="3.80.10.10">
    <property type="entry name" value="Ribonuclease Inhibitor"/>
    <property type="match status" value="1"/>
</dbReference>
<organism evidence="2 3">
    <name type="scientific">Marchantia polymorpha subsp. ruderalis</name>
    <dbReference type="NCBI Taxonomy" id="1480154"/>
    <lineage>
        <taxon>Eukaryota</taxon>
        <taxon>Viridiplantae</taxon>
        <taxon>Streptophyta</taxon>
        <taxon>Embryophyta</taxon>
        <taxon>Marchantiophyta</taxon>
        <taxon>Marchantiopsida</taxon>
        <taxon>Marchantiidae</taxon>
        <taxon>Marchantiales</taxon>
        <taxon>Marchantiaceae</taxon>
        <taxon>Marchantia</taxon>
    </lineage>
</organism>
<feature type="region of interest" description="Disordered" evidence="1">
    <location>
        <begin position="1"/>
        <end position="48"/>
    </location>
</feature>